<dbReference type="EMBL" id="CCYD01000207">
    <property type="protein sequence ID" value="CEG36593.1"/>
    <property type="molecule type" value="Genomic_DNA"/>
</dbReference>
<evidence type="ECO:0000313" key="2">
    <source>
        <dbReference type="EMBL" id="CEG36593.1"/>
    </source>
</evidence>
<dbReference type="Pfam" id="PF07258">
    <property type="entry name" value="COMM_domain"/>
    <property type="match status" value="1"/>
</dbReference>
<dbReference type="GeneID" id="36398193"/>
<organism evidence="2 3">
    <name type="scientific">Plasmopara halstedii</name>
    <name type="common">Downy mildew of sunflower</name>
    <dbReference type="NCBI Taxonomy" id="4781"/>
    <lineage>
        <taxon>Eukaryota</taxon>
        <taxon>Sar</taxon>
        <taxon>Stramenopiles</taxon>
        <taxon>Oomycota</taxon>
        <taxon>Peronosporomycetes</taxon>
        <taxon>Peronosporales</taxon>
        <taxon>Peronosporaceae</taxon>
        <taxon>Plasmopara</taxon>
    </lineage>
</organism>
<dbReference type="AlphaFoldDB" id="A0A0P1A7H9"/>
<dbReference type="RefSeq" id="XP_024572962.1">
    <property type="nucleotide sequence ID" value="XM_024721824.1"/>
</dbReference>
<proteinExistence type="predicted"/>
<accession>A0A0P1A7H9</accession>
<evidence type="ECO:0000313" key="3">
    <source>
        <dbReference type="Proteomes" id="UP000054928"/>
    </source>
</evidence>
<dbReference type="InterPro" id="IPR037354">
    <property type="entry name" value="Commd2"/>
</dbReference>
<dbReference type="OrthoDB" id="10257479at2759"/>
<dbReference type="PROSITE" id="PS51269">
    <property type="entry name" value="COMM"/>
    <property type="match status" value="1"/>
</dbReference>
<dbReference type="PANTHER" id="PTHR15857:SF0">
    <property type="entry name" value="COMM DOMAIN-CONTAINING PROTEIN 2"/>
    <property type="match status" value="1"/>
</dbReference>
<feature type="domain" description="COMM" evidence="1">
    <location>
        <begin position="117"/>
        <end position="190"/>
    </location>
</feature>
<dbReference type="OMA" id="NGDHNTQ"/>
<protein>
    <submittedName>
        <fullName evidence="2">HCaRG</fullName>
    </submittedName>
</protein>
<evidence type="ECO:0000259" key="1">
    <source>
        <dbReference type="PROSITE" id="PS51269"/>
    </source>
</evidence>
<name>A0A0P1A7H9_PLAHL</name>
<dbReference type="Proteomes" id="UP000054928">
    <property type="component" value="Unassembled WGS sequence"/>
</dbReference>
<dbReference type="InterPro" id="IPR017920">
    <property type="entry name" value="COMM"/>
</dbReference>
<sequence>MSRVDERVLDGVVLTNALSTENFEELCKLAIRLFGTDKQSKRRLTRAALACGWESEQTEQAVLVIAKILMDGTKADMSEHAFRAFIREMTLLEKHVEVLAQAIRECVSRDKSINIPRYQNLEWRIDLELGTRFHRHKPKPVVTLRLDTATQDCSSTVSQTQSTCLRVNYDGLKLMQRQLETALKEVDSIHCSRIQRFLH</sequence>
<reference evidence="3" key="1">
    <citation type="submission" date="2014-09" db="EMBL/GenBank/DDBJ databases">
        <authorList>
            <person name="Sharma Rahul"/>
            <person name="Thines Marco"/>
        </authorList>
    </citation>
    <scope>NUCLEOTIDE SEQUENCE [LARGE SCALE GENOMIC DNA]</scope>
</reference>
<dbReference type="STRING" id="4781.A0A0P1A7H9"/>
<keyword evidence="3" id="KW-1185">Reference proteome</keyword>
<dbReference type="PANTHER" id="PTHR15857">
    <property type="entry name" value="COMM DOMAIN CONTAINING PROTEIN 2"/>
    <property type="match status" value="1"/>
</dbReference>
<dbReference type="Pfam" id="PF21672">
    <property type="entry name" value="COMM_HN"/>
    <property type="match status" value="1"/>
</dbReference>